<keyword evidence="2" id="KW-0805">Transcription regulation</keyword>
<comment type="caution">
    <text evidence="7">The sequence shown here is derived from an EMBL/GenBank/DDBJ whole genome shotgun (WGS) entry which is preliminary data.</text>
</comment>
<keyword evidence="8" id="KW-1185">Reference proteome</keyword>
<dbReference type="InterPro" id="IPR005119">
    <property type="entry name" value="LysR_subst-bd"/>
</dbReference>
<evidence type="ECO:0000313" key="7">
    <source>
        <dbReference type="EMBL" id="TDG18350.1"/>
    </source>
</evidence>
<keyword evidence="4" id="KW-0804">Transcription</keyword>
<evidence type="ECO:0000313" key="8">
    <source>
        <dbReference type="Proteomes" id="UP000295722"/>
    </source>
</evidence>
<dbReference type="PANTHER" id="PTHR30419:SF8">
    <property type="entry name" value="NITROGEN ASSIMILATION TRANSCRIPTIONAL ACTIVATOR-RELATED"/>
    <property type="match status" value="1"/>
</dbReference>
<evidence type="ECO:0000256" key="2">
    <source>
        <dbReference type="ARBA" id="ARBA00023015"/>
    </source>
</evidence>
<dbReference type="PRINTS" id="PR00039">
    <property type="entry name" value="HTHLYSR"/>
</dbReference>
<proteinExistence type="inferred from homology"/>
<sequence length="355" mass="38264">MLDSSPWYVRTRLKTRQLLLVVALAEEGNIHRAAASLNLTQPAASKLLRELEEMLGAVLFERLPRGMRPTLYGDALIRHARAVLGSLDQAQEELAALKAGRLGHVAVGAITSPGVRVLPAAVAAVKRTHANMRISVEIDASNVLLEHLAQEKLDVVLGRLSAEHDNLQLRYAPLTGEPVCAVVRPGHPLLEAARESMDDSADKGAREGAHKRTPDAAHARAHAPLTLADVARATWVVPPVGSVLRHRFELMFQRASLAPPSNVVETPALLFITRVLEQSDMIAVLTEDVAHYYAAHGMVAVLPLPMDCQMDDFGIITRADRLLSPAASVMIDALRAVSAEIYGVGPGIDQDRGTG</sequence>
<dbReference type="PANTHER" id="PTHR30419">
    <property type="entry name" value="HTH-TYPE TRANSCRIPTIONAL REGULATOR YBHD"/>
    <property type="match status" value="1"/>
</dbReference>
<comment type="similarity">
    <text evidence="1">Belongs to the LysR transcriptional regulatory family.</text>
</comment>
<evidence type="ECO:0000256" key="3">
    <source>
        <dbReference type="ARBA" id="ARBA00023125"/>
    </source>
</evidence>
<accession>A0A4R5M0A7</accession>
<reference evidence="7 8" key="1">
    <citation type="submission" date="2019-03" db="EMBL/GenBank/DDBJ databases">
        <title>Paraburkholderia sp. 4M-K11, isolated from subtropical forest soil.</title>
        <authorList>
            <person name="Gao Z.-H."/>
            <person name="Qiu L.-H."/>
        </authorList>
    </citation>
    <scope>NUCLEOTIDE SEQUENCE [LARGE SCALE GENOMIC DNA]</scope>
    <source>
        <strain evidence="7 8">4M-K11</strain>
    </source>
</reference>
<dbReference type="PROSITE" id="PS50931">
    <property type="entry name" value="HTH_LYSR"/>
    <property type="match status" value="1"/>
</dbReference>
<dbReference type="Pfam" id="PF00126">
    <property type="entry name" value="HTH_1"/>
    <property type="match status" value="1"/>
</dbReference>
<dbReference type="Gene3D" id="3.40.190.10">
    <property type="entry name" value="Periplasmic binding protein-like II"/>
    <property type="match status" value="3"/>
</dbReference>
<feature type="domain" description="HTH lysR-type" evidence="6">
    <location>
        <begin position="13"/>
        <end position="70"/>
    </location>
</feature>
<dbReference type="AlphaFoldDB" id="A0A4R5M0A7"/>
<dbReference type="SUPFAM" id="SSF53850">
    <property type="entry name" value="Periplasmic binding protein-like II"/>
    <property type="match status" value="1"/>
</dbReference>
<protein>
    <submittedName>
        <fullName evidence="7">LysR family transcriptional regulator</fullName>
    </submittedName>
</protein>
<dbReference type="InterPro" id="IPR036388">
    <property type="entry name" value="WH-like_DNA-bd_sf"/>
</dbReference>
<dbReference type="OrthoDB" id="5914299at2"/>
<dbReference type="GO" id="GO:0003677">
    <property type="term" value="F:DNA binding"/>
    <property type="evidence" value="ECO:0007669"/>
    <property type="project" value="UniProtKB-KW"/>
</dbReference>
<dbReference type="InterPro" id="IPR000847">
    <property type="entry name" value="LysR_HTH_N"/>
</dbReference>
<gene>
    <name evidence="7" type="ORF">EYW47_34830</name>
</gene>
<dbReference type="InterPro" id="IPR050950">
    <property type="entry name" value="HTH-type_LysR_regulators"/>
</dbReference>
<dbReference type="GO" id="GO:0005829">
    <property type="term" value="C:cytosol"/>
    <property type="evidence" value="ECO:0007669"/>
    <property type="project" value="TreeGrafter"/>
</dbReference>
<feature type="region of interest" description="Disordered" evidence="5">
    <location>
        <begin position="197"/>
        <end position="218"/>
    </location>
</feature>
<dbReference type="RefSeq" id="WP_133199354.1">
    <property type="nucleotide sequence ID" value="NZ_JBHUCW010000019.1"/>
</dbReference>
<evidence type="ECO:0000259" key="6">
    <source>
        <dbReference type="PROSITE" id="PS50931"/>
    </source>
</evidence>
<dbReference type="Proteomes" id="UP000295722">
    <property type="component" value="Unassembled WGS sequence"/>
</dbReference>
<dbReference type="InterPro" id="IPR036390">
    <property type="entry name" value="WH_DNA-bd_sf"/>
</dbReference>
<dbReference type="EMBL" id="SMRP01000032">
    <property type="protein sequence ID" value="TDG18350.1"/>
    <property type="molecule type" value="Genomic_DNA"/>
</dbReference>
<dbReference type="Gene3D" id="1.10.10.10">
    <property type="entry name" value="Winged helix-like DNA-binding domain superfamily/Winged helix DNA-binding domain"/>
    <property type="match status" value="1"/>
</dbReference>
<name>A0A4R5M0A7_9BURK</name>
<evidence type="ECO:0000256" key="4">
    <source>
        <dbReference type="ARBA" id="ARBA00023163"/>
    </source>
</evidence>
<dbReference type="GO" id="GO:0003700">
    <property type="term" value="F:DNA-binding transcription factor activity"/>
    <property type="evidence" value="ECO:0007669"/>
    <property type="project" value="InterPro"/>
</dbReference>
<evidence type="ECO:0000256" key="1">
    <source>
        <dbReference type="ARBA" id="ARBA00009437"/>
    </source>
</evidence>
<dbReference type="Pfam" id="PF03466">
    <property type="entry name" value="LysR_substrate"/>
    <property type="match status" value="2"/>
</dbReference>
<evidence type="ECO:0000256" key="5">
    <source>
        <dbReference type="SAM" id="MobiDB-lite"/>
    </source>
</evidence>
<keyword evidence="3" id="KW-0238">DNA-binding</keyword>
<dbReference type="SUPFAM" id="SSF46785">
    <property type="entry name" value="Winged helix' DNA-binding domain"/>
    <property type="match status" value="1"/>
</dbReference>
<organism evidence="7 8">
    <name type="scientific">Paraburkholderia silviterrae</name>
    <dbReference type="NCBI Taxonomy" id="2528715"/>
    <lineage>
        <taxon>Bacteria</taxon>
        <taxon>Pseudomonadati</taxon>
        <taxon>Pseudomonadota</taxon>
        <taxon>Betaproteobacteria</taxon>
        <taxon>Burkholderiales</taxon>
        <taxon>Burkholderiaceae</taxon>
        <taxon>Paraburkholderia</taxon>
    </lineage>
</organism>